<evidence type="ECO:0000313" key="2">
    <source>
        <dbReference type="EMBL" id="MCA1858309.1"/>
    </source>
</evidence>
<accession>A0ABS7YJ87</accession>
<dbReference type="InterPro" id="IPR006224">
    <property type="entry name" value="PsdUridine_synth_RluA-like_CS"/>
</dbReference>
<dbReference type="PANTHER" id="PTHR21600">
    <property type="entry name" value="MITOCHONDRIAL RNA PSEUDOURIDINE SYNTHASE"/>
    <property type="match status" value="1"/>
</dbReference>
<evidence type="ECO:0000313" key="3">
    <source>
        <dbReference type="Proteomes" id="UP001198602"/>
    </source>
</evidence>
<dbReference type="InterPro" id="IPR020103">
    <property type="entry name" value="PsdUridine_synth_cat_dom_sf"/>
</dbReference>
<reference evidence="2 3" key="1">
    <citation type="submission" date="2021-07" db="EMBL/GenBank/DDBJ databases">
        <title>Characterization of Violacein-producing bacteria and related species.</title>
        <authorList>
            <person name="Wilson H.S."/>
            <person name="De Leon M.E."/>
        </authorList>
    </citation>
    <scope>NUCLEOTIDE SEQUENCE [LARGE SCALE GENOMIC DNA]</scope>
    <source>
        <strain evidence="2 3">HSC-2F05</strain>
    </source>
</reference>
<dbReference type="PANTHER" id="PTHR21600:SF84">
    <property type="entry name" value="PSEUDOURIDINE SYNTHASE RSUA_RLUA-LIKE DOMAIN-CONTAINING PROTEIN"/>
    <property type="match status" value="1"/>
</dbReference>
<dbReference type="RefSeq" id="WP_225240465.1">
    <property type="nucleotide sequence ID" value="NZ_JAHYBX010000013.1"/>
</dbReference>
<dbReference type="InterPro" id="IPR050188">
    <property type="entry name" value="RluA_PseudoU_synthase"/>
</dbReference>
<protein>
    <submittedName>
        <fullName evidence="2">Pseudouridine synthase</fullName>
    </submittedName>
</protein>
<dbReference type="Gene3D" id="3.30.2350.10">
    <property type="entry name" value="Pseudouridine synthase"/>
    <property type="match status" value="1"/>
</dbReference>
<comment type="caution">
    <text evidence="2">The sequence shown here is derived from an EMBL/GenBank/DDBJ whole genome shotgun (WGS) entry which is preliminary data.</text>
</comment>
<dbReference type="EMBL" id="JAHYBX010000013">
    <property type="protein sequence ID" value="MCA1858309.1"/>
    <property type="molecule type" value="Genomic_DNA"/>
</dbReference>
<keyword evidence="3" id="KW-1185">Reference proteome</keyword>
<sequence>MGSSRKGHQAEANAYVPLPVRDGVAPSYLWLTETRAGGMLRFLAERFPDVSEGAWGRRLARGGIVDAKGTPLRADSPVRAGMRIWYYRELESPETPIPFQETVLHQDQHLLVADKPHFLPTIPTGRFLHETLLVRLKKRYGLPHLTPIHRLDRETAGVVIFSHNPDSRGAYQSMFQKRVVRKVYEALAGPIEGRSFPFTYRSRMQDAEQFFVSEEVPGEPNSETVIELIERRGALAHYRLHPHTGRKHQLRLHLAALGAPILNDAFYPVALPCKGDDFNAPLQLLARAISFDDPLTGETRRFESRFRLAWPADAYSEDKLLSTA</sequence>
<name>A0ABS7YJ87_9BURK</name>
<evidence type="ECO:0000259" key="1">
    <source>
        <dbReference type="Pfam" id="PF00849"/>
    </source>
</evidence>
<dbReference type="SUPFAM" id="SSF55120">
    <property type="entry name" value="Pseudouridine synthase"/>
    <property type="match status" value="1"/>
</dbReference>
<proteinExistence type="predicted"/>
<dbReference type="PROSITE" id="PS01129">
    <property type="entry name" value="PSI_RLU"/>
    <property type="match status" value="1"/>
</dbReference>
<dbReference type="Pfam" id="PF00849">
    <property type="entry name" value="PseudoU_synth_2"/>
    <property type="match status" value="1"/>
</dbReference>
<gene>
    <name evidence="2" type="ORF">LE190_20600</name>
</gene>
<organism evidence="2 3">
    <name type="scientific">Massilia hydrophila</name>
    <dbReference type="NCBI Taxonomy" id="3044279"/>
    <lineage>
        <taxon>Bacteria</taxon>
        <taxon>Pseudomonadati</taxon>
        <taxon>Pseudomonadota</taxon>
        <taxon>Betaproteobacteria</taxon>
        <taxon>Burkholderiales</taxon>
        <taxon>Oxalobacteraceae</taxon>
        <taxon>Telluria group</taxon>
        <taxon>Massilia</taxon>
    </lineage>
</organism>
<dbReference type="Proteomes" id="UP001198602">
    <property type="component" value="Unassembled WGS sequence"/>
</dbReference>
<feature type="domain" description="Pseudouridine synthase RsuA/RluA-like" evidence="1">
    <location>
        <begin position="109"/>
        <end position="256"/>
    </location>
</feature>
<dbReference type="InterPro" id="IPR006145">
    <property type="entry name" value="PsdUridine_synth_RsuA/RluA"/>
</dbReference>